<name>W4H1X1_APHAT</name>
<protein>
    <recommendedName>
        <fullName evidence="5">CBS domain-containing protein</fullName>
    </recommendedName>
</protein>
<dbReference type="OrthoDB" id="418595at2759"/>
<feature type="region of interest" description="Disordered" evidence="3">
    <location>
        <begin position="442"/>
        <end position="503"/>
    </location>
</feature>
<dbReference type="Gene3D" id="3.10.580.10">
    <property type="entry name" value="CBS-domain"/>
    <property type="match status" value="2"/>
</dbReference>
<dbReference type="Pfam" id="PF00564">
    <property type="entry name" value="PB1"/>
    <property type="match status" value="1"/>
</dbReference>
<dbReference type="SUPFAM" id="SSF54631">
    <property type="entry name" value="CBS-domain pair"/>
    <property type="match status" value="2"/>
</dbReference>
<dbReference type="SMART" id="SM00666">
    <property type="entry name" value="PB1"/>
    <property type="match status" value="1"/>
</dbReference>
<feature type="compositionally biased region" description="Low complexity" evidence="3">
    <location>
        <begin position="106"/>
        <end position="122"/>
    </location>
</feature>
<keyword evidence="4" id="KW-0812">Transmembrane</keyword>
<feature type="region of interest" description="Disordered" evidence="3">
    <location>
        <begin position="593"/>
        <end position="616"/>
    </location>
</feature>
<dbReference type="VEuPathDB" id="FungiDB:H257_02506"/>
<dbReference type="RefSeq" id="XP_009824487.1">
    <property type="nucleotide sequence ID" value="XM_009826185.1"/>
</dbReference>
<feature type="domain" description="CBS" evidence="5">
    <location>
        <begin position="128"/>
        <end position="186"/>
    </location>
</feature>
<evidence type="ECO:0000256" key="1">
    <source>
        <dbReference type="ARBA" id="ARBA00022737"/>
    </source>
</evidence>
<evidence type="ECO:0000259" key="5">
    <source>
        <dbReference type="PROSITE" id="PS51371"/>
    </source>
</evidence>
<keyword evidence="2" id="KW-0129">CBS domain</keyword>
<feature type="compositionally biased region" description="Polar residues" evidence="3">
    <location>
        <begin position="68"/>
        <end position="93"/>
    </location>
</feature>
<feature type="compositionally biased region" description="Pro residues" evidence="3">
    <location>
        <begin position="442"/>
        <end position="466"/>
    </location>
</feature>
<dbReference type="EMBL" id="KI913117">
    <property type="protein sequence ID" value="ETV86015.1"/>
    <property type="molecule type" value="Genomic_DNA"/>
</dbReference>
<proteinExistence type="predicted"/>
<evidence type="ECO:0000256" key="2">
    <source>
        <dbReference type="PROSITE-ProRule" id="PRU00703"/>
    </source>
</evidence>
<feature type="domain" description="CBS" evidence="5">
    <location>
        <begin position="195"/>
        <end position="250"/>
    </location>
</feature>
<evidence type="ECO:0000256" key="4">
    <source>
        <dbReference type="SAM" id="Phobius"/>
    </source>
</evidence>
<feature type="compositionally biased region" description="Low complexity" evidence="3">
    <location>
        <begin position="474"/>
        <end position="487"/>
    </location>
</feature>
<keyword evidence="1" id="KW-0677">Repeat</keyword>
<dbReference type="PANTHER" id="PTHR48108:SF26">
    <property type="entry name" value="CBS DOMAIN-CONTAINING PROTEIN DDB_G0289609"/>
    <property type="match status" value="1"/>
</dbReference>
<dbReference type="PROSITE" id="PS51371">
    <property type="entry name" value="CBS"/>
    <property type="match status" value="3"/>
</dbReference>
<dbReference type="AlphaFoldDB" id="W4H1X1"/>
<sequence length="651" mass="70166">MNHVPNGVRREKVEVVFSTKTKVATAPTSLRKEDVPSSYELHTSTGSVNSRQDSSEQLHQASGEPNYIQMSREGSSEVETTTDQAKSAPSSADNPIRKRGRRSSRKGSSASSSEAKAACSVSASVRRLRPSKALLQLESATVADCVKAMVDSRTEATLVTDSNGSLTGILTDKDVALRVVARGLDPISTIALDVMTPNPSCVSPRACAIEALEQMVSGQFRHLPVADNGSVVGILDIAKCLYDAISKIENAYMASSTQFSKSMQTLDATIGDKEASLFEKMRETLFLPTLSSLIDGRADVPEIVDTATAREASLLMLYTNSSAVMVYGEAGVMEGICTTKDLMRRVLAAGLDPETCVVRDIMTAKPEYAHLNTTILDALHSMHDGKFLHLPILNDDGVVVGLADVLQVTCGVVHHMGSFQQQHTAHVNPVWNQFWNSIFNPTPPIATTPSPPPPPSSSSQPAPPIPTYNYAVASSLPTSTTPSSLTSAARDVQTGDTTTTEPRPISFAYKLTDLAHHTHRFTATATNLSDLLQQVRERTGLVHEDVNLYYVDDEHDTVLLFADQDLKDAVALAIDQAAAYVRLKVQPAATVARTEGDDHEVPLEDLPNLEPPPVERTSLSESTMLKIRQGGLMTALTMTVVGAAMIFSKRK</sequence>
<dbReference type="InterPro" id="IPR046342">
    <property type="entry name" value="CBS_dom_sf"/>
</dbReference>
<dbReference type="GeneID" id="20804502"/>
<feature type="transmembrane region" description="Helical" evidence="4">
    <location>
        <begin position="630"/>
        <end position="648"/>
    </location>
</feature>
<keyword evidence="4" id="KW-0472">Membrane</keyword>
<dbReference type="InterPro" id="IPR000644">
    <property type="entry name" value="CBS_dom"/>
</dbReference>
<dbReference type="SMART" id="SM00116">
    <property type="entry name" value="CBS"/>
    <property type="match status" value="3"/>
</dbReference>
<evidence type="ECO:0000256" key="3">
    <source>
        <dbReference type="SAM" id="MobiDB-lite"/>
    </source>
</evidence>
<keyword evidence="4" id="KW-1133">Transmembrane helix</keyword>
<reference evidence="6" key="1">
    <citation type="submission" date="2013-12" db="EMBL/GenBank/DDBJ databases">
        <title>The Genome Sequence of Aphanomyces astaci APO3.</title>
        <authorList>
            <consortium name="The Broad Institute Genomics Platform"/>
            <person name="Russ C."/>
            <person name="Tyler B."/>
            <person name="van West P."/>
            <person name="Dieguez-Uribeondo J."/>
            <person name="Young S.K."/>
            <person name="Zeng Q."/>
            <person name="Gargeya S."/>
            <person name="Fitzgerald M."/>
            <person name="Abouelleil A."/>
            <person name="Alvarado L."/>
            <person name="Chapman S.B."/>
            <person name="Gainer-Dewar J."/>
            <person name="Goldberg J."/>
            <person name="Griggs A."/>
            <person name="Gujja S."/>
            <person name="Hansen M."/>
            <person name="Howarth C."/>
            <person name="Imamovic A."/>
            <person name="Ireland A."/>
            <person name="Larimer J."/>
            <person name="McCowan C."/>
            <person name="Murphy C."/>
            <person name="Pearson M."/>
            <person name="Poon T.W."/>
            <person name="Priest M."/>
            <person name="Roberts A."/>
            <person name="Saif S."/>
            <person name="Shea T."/>
            <person name="Sykes S."/>
            <person name="Wortman J."/>
            <person name="Nusbaum C."/>
            <person name="Birren B."/>
        </authorList>
    </citation>
    <scope>NUCLEOTIDE SEQUENCE [LARGE SCALE GENOMIC DNA]</scope>
    <source>
        <strain evidence="6">APO3</strain>
    </source>
</reference>
<dbReference type="Pfam" id="PF00571">
    <property type="entry name" value="CBS"/>
    <property type="match status" value="3"/>
</dbReference>
<dbReference type="SUPFAM" id="SSF54277">
    <property type="entry name" value="CAD &amp; PB1 domains"/>
    <property type="match status" value="1"/>
</dbReference>
<gene>
    <name evidence="6" type="ORF">H257_02506</name>
</gene>
<dbReference type="InterPro" id="IPR051462">
    <property type="entry name" value="CBS_domain-containing"/>
</dbReference>
<organism evidence="6">
    <name type="scientific">Aphanomyces astaci</name>
    <name type="common">Crayfish plague agent</name>
    <dbReference type="NCBI Taxonomy" id="112090"/>
    <lineage>
        <taxon>Eukaryota</taxon>
        <taxon>Sar</taxon>
        <taxon>Stramenopiles</taxon>
        <taxon>Oomycota</taxon>
        <taxon>Saprolegniomycetes</taxon>
        <taxon>Saprolegniales</taxon>
        <taxon>Verrucalvaceae</taxon>
        <taxon>Aphanomyces</taxon>
    </lineage>
</organism>
<feature type="compositionally biased region" description="Polar residues" evidence="3">
    <location>
        <begin position="40"/>
        <end position="60"/>
    </location>
</feature>
<dbReference type="InterPro" id="IPR000270">
    <property type="entry name" value="PB1_dom"/>
</dbReference>
<accession>W4H1X1</accession>
<dbReference type="PANTHER" id="PTHR48108">
    <property type="entry name" value="CBS DOMAIN-CONTAINING PROTEIN CBSX2, CHLOROPLASTIC"/>
    <property type="match status" value="1"/>
</dbReference>
<feature type="domain" description="CBS" evidence="5">
    <location>
        <begin position="362"/>
        <end position="418"/>
    </location>
</feature>
<dbReference type="STRING" id="112090.W4H1X1"/>
<evidence type="ECO:0000313" key="6">
    <source>
        <dbReference type="EMBL" id="ETV86015.1"/>
    </source>
</evidence>
<feature type="region of interest" description="Disordered" evidence="3">
    <location>
        <begin position="20"/>
        <end position="122"/>
    </location>
</feature>